<protein>
    <recommendedName>
        <fullName evidence="2">DUF7822 domain-containing protein</fullName>
    </recommendedName>
</protein>
<dbReference type="HOGENOM" id="CLU_993558_0_0_0"/>
<evidence type="ECO:0000259" key="2">
    <source>
        <dbReference type="Pfam" id="PF25135"/>
    </source>
</evidence>
<feature type="transmembrane region" description="Helical" evidence="1">
    <location>
        <begin position="223"/>
        <end position="240"/>
    </location>
</feature>
<dbReference type="Pfam" id="PF25135">
    <property type="entry name" value="DUF7822"/>
    <property type="match status" value="1"/>
</dbReference>
<feature type="domain" description="DUF7822" evidence="2">
    <location>
        <begin position="14"/>
        <end position="149"/>
    </location>
</feature>
<accession>D1AK23</accession>
<reference evidence="3 4" key="2">
    <citation type="journal article" date="2010" name="Stand. Genomic Sci.">
        <title>Complete genome sequence of Sebaldella termitidis type strain (NCTC 11300).</title>
        <authorList>
            <person name="Harmon-Smith M."/>
            <person name="Celia L."/>
            <person name="Chertkov O."/>
            <person name="Lapidus A."/>
            <person name="Copeland A."/>
            <person name="Glavina Del Rio T."/>
            <person name="Nolan M."/>
            <person name="Lucas S."/>
            <person name="Tice H."/>
            <person name="Cheng J.F."/>
            <person name="Han C."/>
            <person name="Detter J.C."/>
            <person name="Bruce D."/>
            <person name="Goodwin L."/>
            <person name="Pitluck S."/>
            <person name="Pati A."/>
            <person name="Liolios K."/>
            <person name="Ivanova N."/>
            <person name="Mavromatis K."/>
            <person name="Mikhailova N."/>
            <person name="Chen A."/>
            <person name="Palaniappan K."/>
            <person name="Land M."/>
            <person name="Hauser L."/>
            <person name="Chang Y.J."/>
            <person name="Jeffries C.D."/>
            <person name="Brettin T."/>
            <person name="Goker M."/>
            <person name="Beck B."/>
            <person name="Bristow J."/>
            <person name="Eisen J.A."/>
            <person name="Markowitz V."/>
            <person name="Hugenholtz P."/>
            <person name="Kyrpides N.C."/>
            <person name="Klenk H.P."/>
            <person name="Chen F."/>
        </authorList>
    </citation>
    <scope>NUCLEOTIDE SEQUENCE [LARGE SCALE GENOMIC DNA]</scope>
    <source>
        <strain evidence="4">ATCC 33386 / NCTC 11300</strain>
    </source>
</reference>
<dbReference type="Proteomes" id="UP000000845">
    <property type="component" value="Chromosome"/>
</dbReference>
<feature type="transmembrane region" description="Helical" evidence="1">
    <location>
        <begin position="252"/>
        <end position="272"/>
    </location>
</feature>
<keyword evidence="4" id="KW-1185">Reference proteome</keyword>
<reference evidence="4" key="1">
    <citation type="submission" date="2009-09" db="EMBL/GenBank/DDBJ databases">
        <title>The complete chromosome of Sebaldella termitidis ATCC 33386.</title>
        <authorList>
            <consortium name="US DOE Joint Genome Institute (JGI-PGF)"/>
            <person name="Lucas S."/>
            <person name="Copeland A."/>
            <person name="Lapidus A."/>
            <person name="Glavina del Rio T."/>
            <person name="Dalin E."/>
            <person name="Tice H."/>
            <person name="Bruce D."/>
            <person name="Goodwin L."/>
            <person name="Pitluck S."/>
            <person name="Kyrpides N."/>
            <person name="Mavromatis K."/>
            <person name="Ivanova N."/>
            <person name="Mikhailova N."/>
            <person name="Sims D."/>
            <person name="Meincke L."/>
            <person name="Brettin T."/>
            <person name="Detter J.C."/>
            <person name="Han C."/>
            <person name="Larimer F."/>
            <person name="Land M."/>
            <person name="Hauser L."/>
            <person name="Markowitz V."/>
            <person name="Cheng J.F."/>
            <person name="Hugenholtz P."/>
            <person name="Woyke T."/>
            <person name="Wu D."/>
            <person name="Eisen J.A."/>
        </authorList>
    </citation>
    <scope>NUCLEOTIDE SEQUENCE [LARGE SCALE GENOMIC DNA]</scope>
    <source>
        <strain evidence="4">ATCC 33386 / NCTC 11300</strain>
    </source>
</reference>
<keyword evidence="1" id="KW-1133">Transmembrane helix</keyword>
<evidence type="ECO:0000313" key="4">
    <source>
        <dbReference type="Proteomes" id="UP000000845"/>
    </source>
</evidence>
<evidence type="ECO:0000256" key="1">
    <source>
        <dbReference type="SAM" id="Phobius"/>
    </source>
</evidence>
<keyword evidence="1" id="KW-0812">Transmembrane</keyword>
<dbReference type="AlphaFoldDB" id="D1AK23"/>
<dbReference type="eggNOG" id="ENOG5032UNM">
    <property type="taxonomic scope" value="Bacteria"/>
</dbReference>
<dbReference type="KEGG" id="str:Sterm_2085"/>
<sequence length="280" mass="33178">MANRTYLYITDDVEKREKIRGIAEYNYDFPLLFKIMCSTEPVPGKSSIFNLEEKAAIISEMSGGIDKIKNFLLKMKEEKSTLGSGKELVGSETCEKIMEFLDENKFLDEGYRYFLLEAAELYEMEADSHKEFEKLTLRDIEEINNTVKDVEYFMETGILNDSILEKIGTYEKFQYELSSFSEYLYYDFSSTYDKEIEDVQYAEIEKPEKIVRKRLMNFDYREIMFMIFFLLIFPPLGLYFCYDGFRGRYDDRYTSGLFLGFLGTVLMLFYLWKITDIIFG</sequence>
<dbReference type="STRING" id="526218.Sterm_2085"/>
<dbReference type="InterPro" id="IPR056724">
    <property type="entry name" value="DUF7822"/>
</dbReference>
<dbReference type="RefSeq" id="WP_012861533.1">
    <property type="nucleotide sequence ID" value="NC_013517.1"/>
</dbReference>
<dbReference type="EMBL" id="CP001739">
    <property type="protein sequence ID" value="ACZ08939.1"/>
    <property type="molecule type" value="Genomic_DNA"/>
</dbReference>
<keyword evidence="1" id="KW-0472">Membrane</keyword>
<organism evidence="3 4">
    <name type="scientific">Sebaldella termitidis (strain ATCC 33386 / NCTC 11300)</name>
    <dbReference type="NCBI Taxonomy" id="526218"/>
    <lineage>
        <taxon>Bacteria</taxon>
        <taxon>Fusobacteriati</taxon>
        <taxon>Fusobacteriota</taxon>
        <taxon>Fusobacteriia</taxon>
        <taxon>Fusobacteriales</taxon>
        <taxon>Leptotrichiaceae</taxon>
        <taxon>Sebaldella</taxon>
    </lineage>
</organism>
<evidence type="ECO:0000313" key="3">
    <source>
        <dbReference type="EMBL" id="ACZ08939.1"/>
    </source>
</evidence>
<gene>
    <name evidence="3" type="ordered locus">Sterm_2085</name>
</gene>
<proteinExistence type="predicted"/>
<name>D1AK23_SEBTE</name>